<dbReference type="GO" id="GO:0005829">
    <property type="term" value="C:cytosol"/>
    <property type="evidence" value="ECO:0007669"/>
    <property type="project" value="TreeGrafter"/>
</dbReference>
<evidence type="ECO:0000313" key="5">
    <source>
        <dbReference type="Proteomes" id="UP001152320"/>
    </source>
</evidence>
<dbReference type="GO" id="GO:0051607">
    <property type="term" value="P:defense response to virus"/>
    <property type="evidence" value="ECO:0007669"/>
    <property type="project" value="TreeGrafter"/>
</dbReference>
<evidence type="ECO:0000256" key="3">
    <source>
        <dbReference type="ARBA" id="ARBA00038336"/>
    </source>
</evidence>
<keyword evidence="5" id="KW-1185">Reference proteome</keyword>
<dbReference type="Gene3D" id="1.25.40.10">
    <property type="entry name" value="Tetratricopeptide repeat domain"/>
    <property type="match status" value="3"/>
</dbReference>
<proteinExistence type="inferred from homology"/>
<dbReference type="PANTHER" id="PTHR10271">
    <property type="entry name" value="INTERFERON-INDUCED PROTEIN WITH TETRATRICOPEPTIDE REPEATS"/>
    <property type="match status" value="1"/>
</dbReference>
<dbReference type="PANTHER" id="PTHR10271:SF0">
    <property type="entry name" value="INTERFERON-INDUCED PROTEIN WITH TETRATRICOPEPTIDE REPEATS 5"/>
    <property type="match status" value="1"/>
</dbReference>
<sequence>MAQKPVDWWTKIPCHFTWNLEVGVDVDFMSIVNNLDSKLETFSETLWEGSPCALLLFRGYLEVSKFDGVILNRKKAEEFFNNADHENENVTDSEEQSAYTIVSLANRLWILEKFGDLGDDRATPNRETLTRRLEEVWKSTSQVSDNVRAHLEATAAFALSRLGPGKYEEAELRYRKATTIISTQSSWFHSLGFLIGRQARLKSPSWEDCYDEMDEEIKCYKKAIDLDPGNDSARCDLALLLIKRPDREKDARKIIGQTKDTTCEVIIKKGRFFRRQKEFLEALYVLLKGEDLKNPRSELFFQISCVFFQLGTQAGTMKDFTRKSEYLSSEIKYLDKCLQLEPTHFFAKRNKAISFGKSGLISQGAQLFREIIEEQRKFPRNLIEAQFSFAKYLDLYKNNLTSKELIKTWEDVVDSSLRILREIDQNENNKITGDNGYLEKARSKLTDFYLKQADGKQKLKQLEEKLSQLNL</sequence>
<evidence type="ECO:0000256" key="2">
    <source>
        <dbReference type="ARBA" id="ARBA00022803"/>
    </source>
</evidence>
<dbReference type="Proteomes" id="UP001152320">
    <property type="component" value="Chromosome 8"/>
</dbReference>
<dbReference type="SUPFAM" id="SSF48439">
    <property type="entry name" value="Protein prenylyltransferase"/>
    <property type="match status" value="1"/>
</dbReference>
<gene>
    <name evidence="4" type="ORF">HOLleu_18721</name>
</gene>
<accession>A0A9Q1H9W5</accession>
<dbReference type="InterPro" id="IPR011990">
    <property type="entry name" value="TPR-like_helical_dom_sf"/>
</dbReference>
<name>A0A9Q1H9W5_HOLLE</name>
<organism evidence="4 5">
    <name type="scientific">Holothuria leucospilota</name>
    <name type="common">Black long sea cucumber</name>
    <name type="synonym">Mertensiothuria leucospilota</name>
    <dbReference type="NCBI Taxonomy" id="206669"/>
    <lineage>
        <taxon>Eukaryota</taxon>
        <taxon>Metazoa</taxon>
        <taxon>Echinodermata</taxon>
        <taxon>Eleutherozoa</taxon>
        <taxon>Echinozoa</taxon>
        <taxon>Holothuroidea</taxon>
        <taxon>Aspidochirotacea</taxon>
        <taxon>Aspidochirotida</taxon>
        <taxon>Holothuriidae</taxon>
        <taxon>Holothuria</taxon>
    </lineage>
</organism>
<reference evidence="4" key="1">
    <citation type="submission" date="2021-10" db="EMBL/GenBank/DDBJ databases">
        <title>Tropical sea cucumber genome reveals ecological adaptation and Cuvierian tubules defense mechanism.</title>
        <authorList>
            <person name="Chen T."/>
        </authorList>
    </citation>
    <scope>NUCLEOTIDE SEQUENCE</scope>
    <source>
        <strain evidence="4">Nanhai2018</strain>
        <tissue evidence="4">Muscle</tissue>
    </source>
</reference>
<keyword evidence="2" id="KW-0802">TPR repeat</keyword>
<comment type="similarity">
    <text evidence="3">Belongs to the IFIT family.</text>
</comment>
<dbReference type="EMBL" id="JAIZAY010000008">
    <property type="protein sequence ID" value="KAJ8037813.1"/>
    <property type="molecule type" value="Genomic_DNA"/>
</dbReference>
<keyword evidence="1" id="KW-0677">Repeat</keyword>
<dbReference type="SUPFAM" id="SSF48452">
    <property type="entry name" value="TPR-like"/>
    <property type="match status" value="1"/>
</dbReference>
<evidence type="ECO:0000256" key="1">
    <source>
        <dbReference type="ARBA" id="ARBA00022737"/>
    </source>
</evidence>
<comment type="caution">
    <text evidence="4">The sequence shown here is derived from an EMBL/GenBank/DDBJ whole genome shotgun (WGS) entry which is preliminary data.</text>
</comment>
<protein>
    <submittedName>
        <fullName evidence="4">Uncharacterized protein</fullName>
    </submittedName>
</protein>
<dbReference type="AlphaFoldDB" id="A0A9Q1H9W5"/>
<dbReference type="OrthoDB" id="10043504at2759"/>
<evidence type="ECO:0000313" key="4">
    <source>
        <dbReference type="EMBL" id="KAJ8037813.1"/>
    </source>
</evidence>